<evidence type="ECO:0000313" key="7">
    <source>
        <dbReference type="Proteomes" id="UP000237846"/>
    </source>
</evidence>
<dbReference type="PROSITE" id="PS00895">
    <property type="entry name" value="3_HYDROXYISOBUT_DH"/>
    <property type="match status" value="1"/>
</dbReference>
<feature type="domain" description="FAD dependent oxidoreductase" evidence="5">
    <location>
        <begin position="21"/>
        <end position="376"/>
    </location>
</feature>
<dbReference type="SUPFAM" id="SSF51905">
    <property type="entry name" value="FAD/NAD(P)-binding domain"/>
    <property type="match status" value="1"/>
</dbReference>
<keyword evidence="3" id="KW-0274">FAD</keyword>
<proteinExistence type="predicted"/>
<protein>
    <submittedName>
        <fullName evidence="6">Sarcosine oxidase</fullName>
    </submittedName>
</protein>
<dbReference type="Gene3D" id="3.50.50.60">
    <property type="entry name" value="FAD/NAD(P)-binding domain"/>
    <property type="match status" value="1"/>
</dbReference>
<evidence type="ECO:0000256" key="3">
    <source>
        <dbReference type="ARBA" id="ARBA00022827"/>
    </source>
</evidence>
<dbReference type="NCBIfam" id="NF008425">
    <property type="entry name" value="PRK11259.1"/>
    <property type="match status" value="1"/>
</dbReference>
<keyword evidence="2" id="KW-0285">Flavoprotein</keyword>
<dbReference type="InterPro" id="IPR002204">
    <property type="entry name" value="3-OH-isobutyrate_DH-rel_CS"/>
</dbReference>
<evidence type="ECO:0000256" key="4">
    <source>
        <dbReference type="ARBA" id="ARBA00023002"/>
    </source>
</evidence>
<dbReference type="GO" id="GO:0050660">
    <property type="term" value="F:flavin adenine dinucleotide binding"/>
    <property type="evidence" value="ECO:0007669"/>
    <property type="project" value="InterPro"/>
</dbReference>
<dbReference type="InterPro" id="IPR036188">
    <property type="entry name" value="FAD/NAD-bd_sf"/>
</dbReference>
<comment type="cofactor">
    <cofactor evidence="1">
        <name>FAD</name>
        <dbReference type="ChEBI" id="CHEBI:57692"/>
    </cofactor>
</comment>
<gene>
    <name evidence="6" type="ORF">CLV72_101926</name>
</gene>
<evidence type="ECO:0000313" key="6">
    <source>
        <dbReference type="EMBL" id="PRY02324.1"/>
    </source>
</evidence>
<name>A0A2T0QEE7_9ACTN</name>
<keyword evidence="7" id="KW-1185">Reference proteome</keyword>
<organism evidence="6 7">
    <name type="scientific">Allonocardiopsis opalescens</name>
    <dbReference type="NCBI Taxonomy" id="1144618"/>
    <lineage>
        <taxon>Bacteria</taxon>
        <taxon>Bacillati</taxon>
        <taxon>Actinomycetota</taxon>
        <taxon>Actinomycetes</taxon>
        <taxon>Streptosporangiales</taxon>
        <taxon>Allonocardiopsis</taxon>
    </lineage>
</organism>
<dbReference type="PANTHER" id="PTHR10961">
    <property type="entry name" value="PEROXISOMAL SARCOSINE OXIDASE"/>
    <property type="match status" value="1"/>
</dbReference>
<dbReference type="PANTHER" id="PTHR10961:SF7">
    <property type="entry name" value="FAD DEPENDENT OXIDOREDUCTASE DOMAIN-CONTAINING PROTEIN"/>
    <property type="match status" value="1"/>
</dbReference>
<evidence type="ECO:0000256" key="2">
    <source>
        <dbReference type="ARBA" id="ARBA00022630"/>
    </source>
</evidence>
<dbReference type="InterPro" id="IPR006076">
    <property type="entry name" value="FAD-dep_OxRdtase"/>
</dbReference>
<dbReference type="AlphaFoldDB" id="A0A2T0QEE7"/>
<dbReference type="Pfam" id="PF01266">
    <property type="entry name" value="DAO"/>
    <property type="match status" value="1"/>
</dbReference>
<evidence type="ECO:0000256" key="1">
    <source>
        <dbReference type="ARBA" id="ARBA00001974"/>
    </source>
</evidence>
<dbReference type="SUPFAM" id="SSF54373">
    <property type="entry name" value="FAD-linked reductases, C-terminal domain"/>
    <property type="match status" value="1"/>
</dbReference>
<dbReference type="EMBL" id="PVZC01000001">
    <property type="protein sequence ID" value="PRY02324.1"/>
    <property type="molecule type" value="Genomic_DNA"/>
</dbReference>
<dbReference type="GO" id="GO:0008115">
    <property type="term" value="F:sarcosine oxidase activity"/>
    <property type="evidence" value="ECO:0007669"/>
    <property type="project" value="TreeGrafter"/>
</dbReference>
<dbReference type="InterPro" id="IPR045170">
    <property type="entry name" value="MTOX"/>
</dbReference>
<sequence length="397" mass="42246">MPNREGTTAMPSSAATSGSHDVAVIGLGGMGSAAARSLAARGARVLGLDAFGPAHDRGSSHGGSRIIRQSYFEDPAYVPLLLRAYELWAGLERDSGADLITLTGGLMIGPPESTAVAGSLRSAREWDLPHEMLSAAEIRRRFPTMAPGPGDVALYEERAGFVRPEATVAANLRLAARAGAELRFEEPVTSWRPLPGGGAEVLTASGRYTAGRLVVCPGAWAPRLLADLGVPLTVERQVQYWFAPRGGTAAFAPDRQPIYIWESADGTQVYGFPAIDGPDGGVKTAFFRRGEPCEPDTLDRTIRPEEVRAIAEHLAERVPDAPGRYLRGAACMYTCTPDEHFVIAAHPRHAGVTVACGFSGHGFKFVPVVGEILADLALDGGTALPIDLFDPRREVRT</sequence>
<evidence type="ECO:0000259" key="5">
    <source>
        <dbReference type="Pfam" id="PF01266"/>
    </source>
</evidence>
<dbReference type="Gene3D" id="3.30.9.10">
    <property type="entry name" value="D-Amino Acid Oxidase, subunit A, domain 2"/>
    <property type="match status" value="1"/>
</dbReference>
<keyword evidence="4" id="KW-0560">Oxidoreductase</keyword>
<dbReference type="Proteomes" id="UP000237846">
    <property type="component" value="Unassembled WGS sequence"/>
</dbReference>
<comment type="caution">
    <text evidence="6">The sequence shown here is derived from an EMBL/GenBank/DDBJ whole genome shotgun (WGS) entry which is preliminary data.</text>
</comment>
<reference evidence="6 7" key="1">
    <citation type="submission" date="2018-03" db="EMBL/GenBank/DDBJ databases">
        <title>Genomic Encyclopedia of Archaeal and Bacterial Type Strains, Phase II (KMG-II): from individual species to whole genera.</title>
        <authorList>
            <person name="Goeker M."/>
        </authorList>
    </citation>
    <scope>NUCLEOTIDE SEQUENCE [LARGE SCALE GENOMIC DNA]</scope>
    <source>
        <strain evidence="6 7">DSM 45601</strain>
    </source>
</reference>
<accession>A0A2T0QEE7</accession>